<dbReference type="PROSITE" id="PS00108">
    <property type="entry name" value="PROTEIN_KINASE_ST"/>
    <property type="match status" value="1"/>
</dbReference>
<dbReference type="InterPro" id="IPR050117">
    <property type="entry name" value="MAPK"/>
</dbReference>
<protein>
    <submittedName>
        <fullName evidence="7">Serine/threonine protein kinase</fullName>
    </submittedName>
</protein>
<dbReference type="InterPro" id="IPR017441">
    <property type="entry name" value="Protein_kinase_ATP_BS"/>
</dbReference>
<proteinExistence type="predicted"/>
<dbReference type="SUPFAM" id="SSF56112">
    <property type="entry name" value="Protein kinase-like (PK-like)"/>
    <property type="match status" value="1"/>
</dbReference>
<sequence length="789" mass="86325">MTVAHDLTHRGSSTTHGASAMALEDRFEVLKEIGDGSFGSVVLARVRTAGASVARRGTVIAIKTMKKTFESFTPCLELREVVFLRTLPPHQHLVPALDIFLDPFSKKLHIAMEYMEGNLYQLMKARDHKCLDNASVKSILFQIMQGLEHIHAHHFFHRDIKPENILVSTSGHQDSSNSFRRYSALVTPPSTPPTYTVKIADFGLARETHSKLPYTTYVSTRWYRAPEVLLRAGEYSAPVDIWAIGAMAVEIATLKPLFPGGNEVDQVWRVCEIMGSPGNWYNKAGARVGGGDWREGTRLAGKLGFSFPKMAPHAMDTILQSPQWPASLSHFVTWCLMWDPKTRPTSTQALAHEYFADAVDPLRPKSSASRILGRKQSDISRSKDSAGQTPTSSKPSWFRKSLIGRSENTETAAQVTVKDVVGAPRPSPVLSSTQNEAPASKPRAPASKRSTWSNGPSNVAPMPILPTIRPISPLSDAVTAQASNRTASHSDLYASANQGTDEKGSKKIGRQLSVQSSTNHYAEIHRQNAERALNGSGGLASPPNGQKESFFSHLRKRARRFSGRHQTPVSPSYEDLEAQAGCGPWASNRSSMVIDQGSTGKPDNYDSLDGTLRESQKSIVSQPPVPPTHLVTPTSGLKRHHSLPHHQPRSVDNLLSATRTTGPVSSRTRRAQATHGVHGDALDEEDELLDEVLNSTQRYMKSVEKDGKPNLRQSVSNIGLSHNPYPTPSHSASGNAMLFGESQEAVTPKPLNLSKRSPRDGANKWPTPPYEESWAASASASIWAAGNRF</sequence>
<accession>A0AAN9UYG6</accession>
<evidence type="ECO:0000256" key="5">
    <source>
        <dbReference type="SAM" id="MobiDB-lite"/>
    </source>
</evidence>
<reference evidence="7 8" key="1">
    <citation type="submission" date="2024-02" db="EMBL/GenBank/DDBJ databases">
        <title>De novo assembly and annotation of 12 fungi associated with fruit tree decline syndrome in Ontario, Canada.</title>
        <authorList>
            <person name="Sulman M."/>
            <person name="Ellouze W."/>
            <person name="Ilyukhin E."/>
        </authorList>
    </citation>
    <scope>NUCLEOTIDE SEQUENCE [LARGE SCALE GENOMIC DNA]</scope>
    <source>
        <strain evidence="7 8">M11/M66-122</strain>
    </source>
</reference>
<organism evidence="7 8">
    <name type="scientific">Diatrype stigma</name>
    <dbReference type="NCBI Taxonomy" id="117547"/>
    <lineage>
        <taxon>Eukaryota</taxon>
        <taxon>Fungi</taxon>
        <taxon>Dikarya</taxon>
        <taxon>Ascomycota</taxon>
        <taxon>Pezizomycotina</taxon>
        <taxon>Sordariomycetes</taxon>
        <taxon>Xylariomycetidae</taxon>
        <taxon>Xylariales</taxon>
        <taxon>Diatrypaceae</taxon>
        <taxon>Diatrype</taxon>
    </lineage>
</organism>
<evidence type="ECO:0000256" key="3">
    <source>
        <dbReference type="ARBA" id="ARBA00022840"/>
    </source>
</evidence>
<dbReference type="FunFam" id="1.10.510.10:FF:000314">
    <property type="entry name" value="Serine threonine-protein kinase mak"/>
    <property type="match status" value="1"/>
</dbReference>
<feature type="region of interest" description="Disordered" evidence="5">
    <location>
        <begin position="366"/>
        <end position="459"/>
    </location>
</feature>
<evidence type="ECO:0000256" key="4">
    <source>
        <dbReference type="PROSITE-ProRule" id="PRU10141"/>
    </source>
</evidence>
<dbReference type="Proteomes" id="UP001320420">
    <property type="component" value="Unassembled WGS sequence"/>
</dbReference>
<feature type="domain" description="Protein kinase" evidence="6">
    <location>
        <begin position="27"/>
        <end position="355"/>
    </location>
</feature>
<evidence type="ECO:0000313" key="7">
    <source>
        <dbReference type="EMBL" id="KAK7755896.1"/>
    </source>
</evidence>
<dbReference type="PANTHER" id="PTHR24055">
    <property type="entry name" value="MITOGEN-ACTIVATED PROTEIN KINASE"/>
    <property type="match status" value="1"/>
</dbReference>
<dbReference type="InterPro" id="IPR008271">
    <property type="entry name" value="Ser/Thr_kinase_AS"/>
</dbReference>
<evidence type="ECO:0000256" key="1">
    <source>
        <dbReference type="ARBA" id="ARBA00022527"/>
    </source>
</evidence>
<gene>
    <name evidence="7" type="primary">IME2</name>
    <name evidence="7" type="ORF">SLS62_002183</name>
</gene>
<keyword evidence="8" id="KW-1185">Reference proteome</keyword>
<feature type="region of interest" description="Disordered" evidence="5">
    <location>
        <begin position="476"/>
        <end position="516"/>
    </location>
</feature>
<feature type="region of interest" description="Disordered" evidence="5">
    <location>
        <begin position="584"/>
        <end position="649"/>
    </location>
</feature>
<dbReference type="GO" id="GO:0004674">
    <property type="term" value="F:protein serine/threonine kinase activity"/>
    <property type="evidence" value="ECO:0007669"/>
    <property type="project" value="UniProtKB-KW"/>
</dbReference>
<evidence type="ECO:0000313" key="8">
    <source>
        <dbReference type="Proteomes" id="UP001320420"/>
    </source>
</evidence>
<comment type="caution">
    <text evidence="7">The sequence shown here is derived from an EMBL/GenBank/DDBJ whole genome shotgun (WGS) entry which is preliminary data.</text>
</comment>
<keyword evidence="1 7" id="KW-0723">Serine/threonine-protein kinase</keyword>
<dbReference type="Gene3D" id="1.10.510.10">
    <property type="entry name" value="Transferase(Phosphotransferase) domain 1"/>
    <property type="match status" value="1"/>
</dbReference>
<dbReference type="FunFam" id="3.30.200.20:FF:000233">
    <property type="entry name" value="Meiosis induction protein kinase"/>
    <property type="match status" value="1"/>
</dbReference>
<evidence type="ECO:0000259" key="6">
    <source>
        <dbReference type="PROSITE" id="PS50011"/>
    </source>
</evidence>
<dbReference type="PROSITE" id="PS00107">
    <property type="entry name" value="PROTEIN_KINASE_ATP"/>
    <property type="match status" value="1"/>
</dbReference>
<dbReference type="CDD" id="cd07830">
    <property type="entry name" value="STKc_MAK_like"/>
    <property type="match status" value="1"/>
</dbReference>
<feature type="compositionally biased region" description="Basic and acidic residues" evidence="5">
    <location>
        <begin position="375"/>
        <end position="384"/>
    </location>
</feature>
<dbReference type="PROSITE" id="PS50011">
    <property type="entry name" value="PROTEIN_KINASE_DOM"/>
    <property type="match status" value="1"/>
</dbReference>
<dbReference type="AlphaFoldDB" id="A0AAN9UYG6"/>
<dbReference type="InterPro" id="IPR000719">
    <property type="entry name" value="Prot_kinase_dom"/>
</dbReference>
<keyword evidence="2 4" id="KW-0547">Nucleotide-binding</keyword>
<evidence type="ECO:0000256" key="2">
    <source>
        <dbReference type="ARBA" id="ARBA00022741"/>
    </source>
</evidence>
<dbReference type="Pfam" id="PF00069">
    <property type="entry name" value="Pkinase"/>
    <property type="match status" value="1"/>
</dbReference>
<name>A0AAN9UYG6_9PEZI</name>
<feature type="region of interest" description="Disordered" evidence="5">
    <location>
        <begin position="740"/>
        <end position="777"/>
    </location>
</feature>
<feature type="compositionally biased region" description="Polar residues" evidence="5">
    <location>
        <begin position="385"/>
        <end position="395"/>
    </location>
</feature>
<dbReference type="InterPro" id="IPR011009">
    <property type="entry name" value="Kinase-like_dom_sf"/>
</dbReference>
<dbReference type="Gene3D" id="3.30.200.20">
    <property type="entry name" value="Phosphorylase Kinase, domain 1"/>
    <property type="match status" value="1"/>
</dbReference>
<dbReference type="SMART" id="SM00220">
    <property type="entry name" value="S_TKc"/>
    <property type="match status" value="1"/>
</dbReference>
<feature type="compositionally biased region" description="Low complexity" evidence="5">
    <location>
        <begin position="437"/>
        <end position="450"/>
    </location>
</feature>
<dbReference type="EMBL" id="JAKJXP020000010">
    <property type="protein sequence ID" value="KAK7755896.1"/>
    <property type="molecule type" value="Genomic_DNA"/>
</dbReference>
<keyword evidence="7" id="KW-0418">Kinase</keyword>
<feature type="compositionally biased region" description="Polar residues" evidence="5">
    <location>
        <begin position="478"/>
        <end position="499"/>
    </location>
</feature>
<feature type="region of interest" description="Disordered" evidence="5">
    <location>
        <begin position="659"/>
        <end position="678"/>
    </location>
</feature>
<feature type="binding site" evidence="4">
    <location>
        <position position="63"/>
    </location>
    <ligand>
        <name>ATP</name>
        <dbReference type="ChEBI" id="CHEBI:30616"/>
    </ligand>
</feature>
<feature type="compositionally biased region" description="Polar residues" evidence="5">
    <location>
        <begin position="587"/>
        <end position="601"/>
    </location>
</feature>
<keyword evidence="7" id="KW-0808">Transferase</keyword>
<feature type="compositionally biased region" description="Basic residues" evidence="5">
    <location>
        <begin position="637"/>
        <end position="648"/>
    </location>
</feature>
<dbReference type="GO" id="GO:0005524">
    <property type="term" value="F:ATP binding"/>
    <property type="evidence" value="ECO:0007669"/>
    <property type="project" value="UniProtKB-UniRule"/>
</dbReference>
<keyword evidence="3 4" id="KW-0067">ATP-binding</keyword>